<sequence>MTEMRAVRYERYGPPEVLEVRSVPVPEPRSGEVLIRVSATSVNPVEAQVRAGGMRPMSGFRFPKGTGQDFSGEVVAVGPGVDPARVGRRVWGTKLGLGSATAAEYVQVKESLTAQAPAGYDLVAAAALPTVGLTAITATRAVRVRPGSRVLVVGASGGIGSVAVQLARVAGARVSAVAAARNAEFCADLGAEVTYDYQRLESLADAPKFDAIIDLYGASLGQYRRRLATGGRMISLASKGMGYVILSSVLPGPRVRMAMMKPKRADLDELAAAVVHGDLRSVVEETYPLDSIAEAHRSIESGHSRGKRVIRIAEGEATRVEVV</sequence>
<gene>
    <name evidence="2" type="ORF">EV652_118102</name>
</gene>
<dbReference type="SMART" id="SM00829">
    <property type="entry name" value="PKS_ER"/>
    <property type="match status" value="1"/>
</dbReference>
<dbReference type="InterPro" id="IPR036291">
    <property type="entry name" value="NAD(P)-bd_dom_sf"/>
</dbReference>
<feature type="domain" description="Enoyl reductase (ER)" evidence="1">
    <location>
        <begin position="13"/>
        <end position="310"/>
    </location>
</feature>
<dbReference type="GO" id="GO:0016491">
    <property type="term" value="F:oxidoreductase activity"/>
    <property type="evidence" value="ECO:0007669"/>
    <property type="project" value="InterPro"/>
</dbReference>
<dbReference type="SUPFAM" id="SSF50129">
    <property type="entry name" value="GroES-like"/>
    <property type="match status" value="1"/>
</dbReference>
<dbReference type="Pfam" id="PF13602">
    <property type="entry name" value="ADH_zinc_N_2"/>
    <property type="match status" value="1"/>
</dbReference>
<dbReference type="AlphaFoldDB" id="A0A4R2H026"/>
<evidence type="ECO:0000259" key="1">
    <source>
        <dbReference type="SMART" id="SM00829"/>
    </source>
</evidence>
<proteinExistence type="predicted"/>
<dbReference type="SUPFAM" id="SSF51735">
    <property type="entry name" value="NAD(P)-binding Rossmann-fold domains"/>
    <property type="match status" value="1"/>
</dbReference>
<accession>A0A4R2H026</accession>
<protein>
    <submittedName>
        <fullName evidence="2">NADPH:quinone reductase-like Zn-dependent oxidoreductase</fullName>
    </submittedName>
</protein>
<keyword evidence="3" id="KW-1185">Reference proteome</keyword>
<dbReference type="RefSeq" id="WP_158441468.1">
    <property type="nucleotide sequence ID" value="NZ_SLWN01000018.1"/>
</dbReference>
<comment type="caution">
    <text evidence="2">The sequence shown here is derived from an EMBL/GenBank/DDBJ whole genome shotgun (WGS) entry which is preliminary data.</text>
</comment>
<dbReference type="PANTHER" id="PTHR44013">
    <property type="entry name" value="ZINC-TYPE ALCOHOL DEHYDROGENASE-LIKE PROTEIN C16A3.02C"/>
    <property type="match status" value="1"/>
</dbReference>
<dbReference type="Gene3D" id="3.40.50.720">
    <property type="entry name" value="NAD(P)-binding Rossmann-like Domain"/>
    <property type="match status" value="1"/>
</dbReference>
<dbReference type="InterPro" id="IPR052733">
    <property type="entry name" value="Chloroplast_QOR"/>
</dbReference>
<evidence type="ECO:0000313" key="3">
    <source>
        <dbReference type="Proteomes" id="UP000294508"/>
    </source>
</evidence>
<dbReference type="Gene3D" id="3.90.180.10">
    <property type="entry name" value="Medium-chain alcohol dehydrogenases, catalytic domain"/>
    <property type="match status" value="1"/>
</dbReference>
<dbReference type="Pfam" id="PF08240">
    <property type="entry name" value="ADH_N"/>
    <property type="match status" value="1"/>
</dbReference>
<dbReference type="EMBL" id="SLWN01000018">
    <property type="protein sequence ID" value="TCO17274.1"/>
    <property type="molecule type" value="Genomic_DNA"/>
</dbReference>
<organism evidence="2 3">
    <name type="scientific">Kribbella steppae</name>
    <dbReference type="NCBI Taxonomy" id="2512223"/>
    <lineage>
        <taxon>Bacteria</taxon>
        <taxon>Bacillati</taxon>
        <taxon>Actinomycetota</taxon>
        <taxon>Actinomycetes</taxon>
        <taxon>Propionibacteriales</taxon>
        <taxon>Kribbellaceae</taxon>
        <taxon>Kribbella</taxon>
    </lineage>
</organism>
<dbReference type="Proteomes" id="UP000294508">
    <property type="component" value="Unassembled WGS sequence"/>
</dbReference>
<reference evidence="2 3" key="1">
    <citation type="journal article" date="2015" name="Stand. Genomic Sci.">
        <title>Genomic Encyclopedia of Bacterial and Archaeal Type Strains, Phase III: the genomes of soil and plant-associated and newly described type strains.</title>
        <authorList>
            <person name="Whitman W.B."/>
            <person name="Woyke T."/>
            <person name="Klenk H.P."/>
            <person name="Zhou Y."/>
            <person name="Lilburn T.G."/>
            <person name="Beck B.J."/>
            <person name="De Vos P."/>
            <person name="Vandamme P."/>
            <person name="Eisen J.A."/>
            <person name="Garrity G."/>
            <person name="Hugenholtz P."/>
            <person name="Kyrpides N.C."/>
        </authorList>
    </citation>
    <scope>NUCLEOTIDE SEQUENCE [LARGE SCALE GENOMIC DNA]</scope>
    <source>
        <strain evidence="2 3">VKM Ac-2572</strain>
    </source>
</reference>
<dbReference type="PANTHER" id="PTHR44013:SF1">
    <property type="entry name" value="ZINC-TYPE ALCOHOL DEHYDROGENASE-LIKE PROTEIN C16A3.02C"/>
    <property type="match status" value="1"/>
</dbReference>
<dbReference type="InterPro" id="IPR011032">
    <property type="entry name" value="GroES-like_sf"/>
</dbReference>
<dbReference type="OrthoDB" id="3251063at2"/>
<name>A0A4R2H026_9ACTN</name>
<evidence type="ECO:0000313" key="2">
    <source>
        <dbReference type="EMBL" id="TCO17274.1"/>
    </source>
</evidence>
<dbReference type="InterPro" id="IPR020843">
    <property type="entry name" value="ER"/>
</dbReference>
<dbReference type="CDD" id="cd08267">
    <property type="entry name" value="MDR1"/>
    <property type="match status" value="1"/>
</dbReference>
<dbReference type="InterPro" id="IPR013154">
    <property type="entry name" value="ADH-like_N"/>
</dbReference>